<sequence length="216" mass="23395">AGAHKPWTRVSSAHHNRDFERARERQRTRDAHPMSDVPAGAHTQHTGSAKLFHPPFPFERVRAETQSADRVRDSGSDSRQGVFAEYAGVMGGGGVAIERGSVREGAGLSLAFSRSAGSLQQPVLETPSHSSGGMNAPTGRDKITVNNMNNIGSGSYQVGVDKRESHSISGMPYSSTGRLAAPTPRKQAQLDTAKKLKLMRESLDMERTRLEAISYK</sequence>
<feature type="non-terminal residue" evidence="2">
    <location>
        <position position="1"/>
    </location>
</feature>
<feature type="non-terminal residue" evidence="2">
    <location>
        <position position="216"/>
    </location>
</feature>
<reference evidence="2 3" key="1">
    <citation type="submission" date="2011-02" db="EMBL/GenBank/DDBJ databases">
        <title>The Genome Sequence of Sphaeroforma arctica JP610.</title>
        <authorList>
            <consortium name="The Broad Institute Genome Sequencing Platform"/>
            <person name="Russ C."/>
            <person name="Cuomo C."/>
            <person name="Young S.K."/>
            <person name="Zeng Q."/>
            <person name="Gargeya S."/>
            <person name="Alvarado L."/>
            <person name="Berlin A."/>
            <person name="Chapman S.B."/>
            <person name="Chen Z."/>
            <person name="Freedman E."/>
            <person name="Gellesch M."/>
            <person name="Goldberg J."/>
            <person name="Griggs A."/>
            <person name="Gujja S."/>
            <person name="Heilman E."/>
            <person name="Heiman D."/>
            <person name="Howarth C."/>
            <person name="Mehta T."/>
            <person name="Neiman D."/>
            <person name="Pearson M."/>
            <person name="Roberts A."/>
            <person name="Saif S."/>
            <person name="Shea T."/>
            <person name="Shenoy N."/>
            <person name="Sisk P."/>
            <person name="Stolte C."/>
            <person name="Sykes S."/>
            <person name="White J."/>
            <person name="Yandava C."/>
            <person name="Burger G."/>
            <person name="Gray M.W."/>
            <person name="Holland P.W.H."/>
            <person name="King N."/>
            <person name="Lang F.B.F."/>
            <person name="Roger A.J."/>
            <person name="Ruiz-Trillo I."/>
            <person name="Haas B."/>
            <person name="Nusbaum C."/>
            <person name="Birren B."/>
        </authorList>
    </citation>
    <scope>NUCLEOTIDE SEQUENCE [LARGE SCALE GENOMIC DNA]</scope>
    <source>
        <strain evidence="2 3">JP610</strain>
    </source>
</reference>
<dbReference type="AlphaFoldDB" id="A0A0L0F0M7"/>
<dbReference type="RefSeq" id="XP_014144159.1">
    <property type="nucleotide sequence ID" value="XM_014288684.1"/>
</dbReference>
<evidence type="ECO:0000256" key="1">
    <source>
        <dbReference type="SAM" id="MobiDB-lite"/>
    </source>
</evidence>
<dbReference type="GeneID" id="25917723"/>
<feature type="compositionally biased region" description="Basic and acidic residues" evidence="1">
    <location>
        <begin position="15"/>
        <end position="33"/>
    </location>
</feature>
<dbReference type="EMBL" id="KQ251685">
    <property type="protein sequence ID" value="KNC70257.1"/>
    <property type="molecule type" value="Genomic_DNA"/>
</dbReference>
<proteinExistence type="predicted"/>
<evidence type="ECO:0000313" key="2">
    <source>
        <dbReference type="EMBL" id="KNC70257.1"/>
    </source>
</evidence>
<organism evidence="2 3">
    <name type="scientific">Sphaeroforma arctica JP610</name>
    <dbReference type="NCBI Taxonomy" id="667725"/>
    <lineage>
        <taxon>Eukaryota</taxon>
        <taxon>Ichthyosporea</taxon>
        <taxon>Ichthyophonida</taxon>
        <taxon>Sphaeroforma</taxon>
    </lineage>
</organism>
<evidence type="ECO:0000313" key="3">
    <source>
        <dbReference type="Proteomes" id="UP000054560"/>
    </source>
</evidence>
<keyword evidence="3" id="KW-1185">Reference proteome</keyword>
<protein>
    <submittedName>
        <fullName evidence="2">Uncharacterized protein</fullName>
    </submittedName>
</protein>
<name>A0A0L0F0M7_9EUKA</name>
<accession>A0A0L0F0M7</accession>
<dbReference type="Proteomes" id="UP000054560">
    <property type="component" value="Unassembled WGS sequence"/>
</dbReference>
<feature type="region of interest" description="Disordered" evidence="1">
    <location>
        <begin position="1"/>
        <end position="53"/>
    </location>
</feature>
<gene>
    <name evidence="2" type="ORF">SARC_17219</name>
</gene>